<reference evidence="1" key="1">
    <citation type="submission" date="2019-03" db="EMBL/GenBank/DDBJ databases">
        <title>Genome sequencing and reference-guided assembly of Black Bengal Goat (Capra hircus).</title>
        <authorList>
            <person name="Siddiki A.Z."/>
            <person name="Baten A."/>
            <person name="Billah M."/>
            <person name="Alam M.A.U."/>
            <person name="Shawrob K.S.M."/>
            <person name="Saha S."/>
            <person name="Chowdhury M."/>
            <person name="Rahman A.H."/>
            <person name="Stear M."/>
            <person name="Miah G."/>
            <person name="Das G.B."/>
            <person name="Hossain M.M."/>
            <person name="Kumkum M."/>
            <person name="Islam M.S."/>
            <person name="Mollah A.M."/>
            <person name="Ahsan A."/>
            <person name="Tusar F."/>
            <person name="Khan M.K.I."/>
        </authorList>
    </citation>
    <scope>NUCLEOTIDE SEQUENCE [LARGE SCALE GENOMIC DNA]</scope>
</reference>
<accession>A0A8C2NCA5</accession>
<proteinExistence type="predicted"/>
<reference evidence="1" key="2">
    <citation type="submission" date="2025-08" db="UniProtKB">
        <authorList>
            <consortium name="Ensembl"/>
        </authorList>
    </citation>
    <scope>IDENTIFICATION</scope>
</reference>
<dbReference type="Ensembl" id="ENSCHIT00010004204.1">
    <property type="protein sequence ID" value="ENSCHIP00010003075.1"/>
    <property type="gene ID" value="ENSCHIG00010002178.1"/>
</dbReference>
<organism evidence="1">
    <name type="scientific">Capra hircus</name>
    <name type="common">Goat</name>
    <dbReference type="NCBI Taxonomy" id="9925"/>
    <lineage>
        <taxon>Eukaryota</taxon>
        <taxon>Metazoa</taxon>
        <taxon>Chordata</taxon>
        <taxon>Craniata</taxon>
        <taxon>Vertebrata</taxon>
        <taxon>Euteleostomi</taxon>
        <taxon>Mammalia</taxon>
        <taxon>Eutheria</taxon>
        <taxon>Laurasiatheria</taxon>
        <taxon>Artiodactyla</taxon>
        <taxon>Ruminantia</taxon>
        <taxon>Pecora</taxon>
        <taxon>Bovidae</taxon>
        <taxon>Caprinae</taxon>
        <taxon>Capra</taxon>
    </lineage>
</organism>
<sequence length="123" mass="13817">MLPWADAIAFHGADFQLSLSLCHGGSHTTGSRASPSPPLSADQYLGPLRTTVIIKKHNYTVEGVKREVFPNLNELISKFEKPNQGLMFHLVNPIKRTRSCLRWRRSKIELDENSGSDYVDVLP</sequence>
<dbReference type="AlphaFoldDB" id="A0A8C2NCA5"/>
<protein>
    <submittedName>
        <fullName evidence="1">Uncharacterized protein</fullName>
    </submittedName>
</protein>
<evidence type="ECO:0000313" key="1">
    <source>
        <dbReference type="Ensembl" id="ENSCHIP00010003075.1"/>
    </source>
</evidence>
<name>A0A8C2NCA5_CAPHI</name>